<protein>
    <submittedName>
        <fullName evidence="2">Uncharacterized protein</fullName>
    </submittedName>
</protein>
<accession>A0A1H1LAI4</accession>
<keyword evidence="1" id="KW-0812">Transmembrane</keyword>
<dbReference type="STRING" id="589382.SAMN04489721_0062"/>
<gene>
    <name evidence="2" type="ORF">SAMN04489721_0062</name>
</gene>
<keyword evidence="1" id="KW-0472">Membrane</keyword>
<reference evidence="3" key="1">
    <citation type="submission" date="2016-10" db="EMBL/GenBank/DDBJ databases">
        <authorList>
            <person name="Varghese N."/>
            <person name="Submissions S."/>
        </authorList>
    </citation>
    <scope>NUCLEOTIDE SEQUENCE [LARGE SCALE GENOMIC DNA]</scope>
    <source>
        <strain evidence="3">CPCC 202695</strain>
    </source>
</reference>
<evidence type="ECO:0000313" key="2">
    <source>
        <dbReference type="EMBL" id="SDR71621.1"/>
    </source>
</evidence>
<evidence type="ECO:0000313" key="3">
    <source>
        <dbReference type="Proteomes" id="UP000199482"/>
    </source>
</evidence>
<name>A0A1H1LAI4_9MICO</name>
<proteinExistence type="predicted"/>
<organism evidence="2 3">
    <name type="scientific">Agromyces flavus</name>
    <dbReference type="NCBI Taxonomy" id="589382"/>
    <lineage>
        <taxon>Bacteria</taxon>
        <taxon>Bacillati</taxon>
        <taxon>Actinomycetota</taxon>
        <taxon>Actinomycetes</taxon>
        <taxon>Micrococcales</taxon>
        <taxon>Microbacteriaceae</taxon>
        <taxon>Agromyces</taxon>
    </lineage>
</organism>
<evidence type="ECO:0000256" key="1">
    <source>
        <dbReference type="SAM" id="Phobius"/>
    </source>
</evidence>
<dbReference type="AlphaFoldDB" id="A0A1H1LAI4"/>
<feature type="transmembrane region" description="Helical" evidence="1">
    <location>
        <begin position="12"/>
        <end position="38"/>
    </location>
</feature>
<sequence>MREAKGDIVDVIFGVLLALLIIVALSVTTVVLAVRFVVKRLRRSRAVGGAVLRTRARVATGPRGKVLRMRVRLRESLESGRAALEVAAHGDGPRGDLTRLFRRIEHEGESLDLQLRLMESETDAAALSRELRTADGRVEQVVDLVRRLRSAVAAGLGGVSDDALTALHADVDREVAALHAGVQELRLLNQGDALGGRPRPIRPAA</sequence>
<dbReference type="Proteomes" id="UP000199482">
    <property type="component" value="Chromosome I"/>
</dbReference>
<dbReference type="EMBL" id="LT629755">
    <property type="protein sequence ID" value="SDR71621.1"/>
    <property type="molecule type" value="Genomic_DNA"/>
</dbReference>
<keyword evidence="1" id="KW-1133">Transmembrane helix</keyword>